<dbReference type="RefSeq" id="WP_072965626.1">
    <property type="nucleotide sequence ID" value="NZ_FRAJ01000003.1"/>
</dbReference>
<organism evidence="1 2">
    <name type="scientific">Caminicella sporogenes DSM 14501</name>
    <dbReference type="NCBI Taxonomy" id="1121266"/>
    <lineage>
        <taxon>Bacteria</taxon>
        <taxon>Bacillati</taxon>
        <taxon>Bacillota</taxon>
        <taxon>Clostridia</taxon>
        <taxon>Peptostreptococcales</taxon>
        <taxon>Caminicellaceae</taxon>
        <taxon>Caminicella</taxon>
    </lineage>
</organism>
<reference evidence="1 2" key="1">
    <citation type="submission" date="2016-11" db="EMBL/GenBank/DDBJ databases">
        <authorList>
            <person name="Jaros S."/>
            <person name="Januszkiewicz K."/>
            <person name="Wedrychowicz H."/>
        </authorList>
    </citation>
    <scope>NUCLEOTIDE SEQUENCE [LARGE SCALE GENOMIC DNA]</scope>
    <source>
        <strain evidence="1 2">DSM 14501</strain>
    </source>
</reference>
<sequence>MKKIIIYFIILLILTTSLLIKYNENSIIQVVAYSLVSSIEPTITNKLLKNYNSNNPDVKKKAENTIKEICLNSLKYENWKKYIDYIDLNIYFSNIIPNDKKELIINLNLSKDRAVICIFTENNGNYIFYDKIENLLPIENIKFIKIPNKNYNFLITYQIADERLGAYYYEKFIEIYMYKNKYFKKLWKETLFSEEIFRSNLIDKNAKADEWTKNIIKNNIDFIKNSTLEIIVSGIKKTFKAQNKNSIPPANQFKLVDTDTYKNKYYWNQEFENFSIFKDVVLFHNKPVIVIKDSNFRGQTVHTFFKNKYKILTISDKIIYINKSDIHLNID</sequence>
<dbReference type="EMBL" id="FRAJ01000003">
    <property type="protein sequence ID" value="SHJ73928.1"/>
    <property type="molecule type" value="Genomic_DNA"/>
</dbReference>
<protein>
    <submittedName>
        <fullName evidence="1">Uncharacterized protein</fullName>
    </submittedName>
</protein>
<dbReference type="STRING" id="1121266.SAMN02745883_00321"/>
<dbReference type="Proteomes" id="UP000184082">
    <property type="component" value="Unassembled WGS sequence"/>
</dbReference>
<accession>A0A1M6LRQ6</accession>
<name>A0A1M6LRQ6_9FIRM</name>
<keyword evidence="2" id="KW-1185">Reference proteome</keyword>
<evidence type="ECO:0000313" key="2">
    <source>
        <dbReference type="Proteomes" id="UP000184082"/>
    </source>
</evidence>
<gene>
    <name evidence="1" type="ORF">SAMN02745883_00321</name>
</gene>
<evidence type="ECO:0000313" key="1">
    <source>
        <dbReference type="EMBL" id="SHJ73928.1"/>
    </source>
</evidence>
<dbReference type="AlphaFoldDB" id="A0A1M6LRQ6"/>
<proteinExistence type="predicted"/>